<evidence type="ECO:0000256" key="1">
    <source>
        <dbReference type="ARBA" id="ARBA00006174"/>
    </source>
</evidence>
<dbReference type="SUPFAM" id="SSF103378">
    <property type="entry name" value="2-methylcitrate dehydratase PrpD"/>
    <property type="match status" value="1"/>
</dbReference>
<proteinExistence type="inferred from homology"/>
<comment type="similarity">
    <text evidence="1">Belongs to the PrpD family.</text>
</comment>
<sequence length="433" mass="44455">MSATAQLIAFARAEHRLPPPVRAAALAMLADTLAVGAAGARAPGAEGVRAAAAGWGAGEDCRILGMSAKLPATGAAFVNAFQIHCLEWDALHEPAVVHALSTVTAALLAAIGRRGGCDPEAALSALAVGVDVASGLGLIARTPLRFFRPATAGTVGAALAVARIEGIERFDDVLGLAVAQVAGTMQAHVEGSIALPLQVANAARAAIAAVDLVAVGLSGPHGALEGPFGYLKLFDEGDLGSYTARAGSVWRIAECSIKPWPSGRASHALLSAIDTLLGEGAIDAKRIDTIELFAPPLIARLVGRAPVVGMAPGYARLCLPLLTALMLQDGRIDPRRFTPESLDDPSVLALAARVRITLDGNADPNALGPQRMVVTLTDGTTIERAIPNTLGHPDASMTPTQTRAKLALAAELAPQADPRIFTDPLGYFACPEP</sequence>
<dbReference type="InterPro" id="IPR042183">
    <property type="entry name" value="MmgE/PrpD_sf_1"/>
</dbReference>
<accession>A0A4Q6Y7M3</accession>
<comment type="caution">
    <text evidence="4">The sequence shown here is derived from an EMBL/GenBank/DDBJ whole genome shotgun (WGS) entry which is preliminary data.</text>
</comment>
<organism evidence="4 5">
    <name type="scientific">Sphingomonas populi</name>
    <dbReference type="NCBI Taxonomy" id="2484750"/>
    <lineage>
        <taxon>Bacteria</taxon>
        <taxon>Pseudomonadati</taxon>
        <taxon>Pseudomonadota</taxon>
        <taxon>Alphaproteobacteria</taxon>
        <taxon>Sphingomonadales</taxon>
        <taxon>Sphingomonadaceae</taxon>
        <taxon>Sphingomonas</taxon>
    </lineage>
</organism>
<dbReference type="RefSeq" id="WP_130155262.1">
    <property type="nucleotide sequence ID" value="NZ_SGIS01000003.1"/>
</dbReference>
<feature type="domain" description="MmgE/PrpD C-terminal" evidence="3">
    <location>
        <begin position="260"/>
        <end position="411"/>
    </location>
</feature>
<dbReference type="GO" id="GO:0016829">
    <property type="term" value="F:lyase activity"/>
    <property type="evidence" value="ECO:0007669"/>
    <property type="project" value="InterPro"/>
</dbReference>
<dbReference type="EMBL" id="SGIS01000003">
    <property type="protein sequence ID" value="RZF66024.1"/>
    <property type="molecule type" value="Genomic_DNA"/>
</dbReference>
<protein>
    <submittedName>
        <fullName evidence="4">MmgE/PrpD</fullName>
    </submittedName>
</protein>
<evidence type="ECO:0000313" key="4">
    <source>
        <dbReference type="EMBL" id="RZF66024.1"/>
    </source>
</evidence>
<dbReference type="InterPro" id="IPR045337">
    <property type="entry name" value="MmgE_PrpD_C"/>
</dbReference>
<dbReference type="InterPro" id="IPR042188">
    <property type="entry name" value="MmgE/PrpD_sf_2"/>
</dbReference>
<dbReference type="Proteomes" id="UP000292085">
    <property type="component" value="Unassembled WGS sequence"/>
</dbReference>
<dbReference type="AlphaFoldDB" id="A0A4Q6Y7M3"/>
<name>A0A4Q6Y7M3_9SPHN</name>
<dbReference type="Gene3D" id="1.10.4100.10">
    <property type="entry name" value="2-methylcitrate dehydratase PrpD"/>
    <property type="match status" value="1"/>
</dbReference>
<dbReference type="Gene3D" id="3.30.1330.120">
    <property type="entry name" value="2-methylcitrate dehydratase PrpD"/>
    <property type="match status" value="1"/>
</dbReference>
<evidence type="ECO:0000259" key="3">
    <source>
        <dbReference type="Pfam" id="PF19305"/>
    </source>
</evidence>
<dbReference type="PANTHER" id="PTHR16943:SF8">
    <property type="entry name" value="2-METHYLCITRATE DEHYDRATASE"/>
    <property type="match status" value="1"/>
</dbReference>
<evidence type="ECO:0000313" key="5">
    <source>
        <dbReference type="Proteomes" id="UP000292085"/>
    </source>
</evidence>
<keyword evidence="5" id="KW-1185">Reference proteome</keyword>
<dbReference type="InterPro" id="IPR036148">
    <property type="entry name" value="MmgE/PrpD_sf"/>
</dbReference>
<dbReference type="Pfam" id="PF03972">
    <property type="entry name" value="MmgE_PrpD_N"/>
    <property type="match status" value="1"/>
</dbReference>
<feature type="domain" description="MmgE/PrpD N-terminal" evidence="2">
    <location>
        <begin position="16"/>
        <end position="237"/>
    </location>
</feature>
<dbReference type="PANTHER" id="PTHR16943">
    <property type="entry name" value="2-METHYLCITRATE DEHYDRATASE-RELATED"/>
    <property type="match status" value="1"/>
</dbReference>
<dbReference type="InterPro" id="IPR045336">
    <property type="entry name" value="MmgE_PrpD_N"/>
</dbReference>
<dbReference type="InterPro" id="IPR005656">
    <property type="entry name" value="MmgE_PrpD"/>
</dbReference>
<reference evidence="4 5" key="1">
    <citation type="submission" date="2019-02" db="EMBL/GenBank/DDBJ databases">
        <authorList>
            <person name="Li Y."/>
        </authorList>
    </citation>
    <scope>NUCLEOTIDE SEQUENCE [LARGE SCALE GENOMIC DNA]</scope>
    <source>
        <strain evidence="4 5">3-7</strain>
    </source>
</reference>
<dbReference type="Pfam" id="PF19305">
    <property type="entry name" value="MmgE_PrpD_C"/>
    <property type="match status" value="1"/>
</dbReference>
<gene>
    <name evidence="4" type="ORF">EWE75_03260</name>
</gene>
<evidence type="ECO:0000259" key="2">
    <source>
        <dbReference type="Pfam" id="PF03972"/>
    </source>
</evidence>
<dbReference type="OrthoDB" id="9795089at2"/>